<keyword evidence="4" id="KW-1185">Reference proteome</keyword>
<proteinExistence type="predicted"/>
<accession>A0ABT1IT22</accession>
<sequence length="180" mass="19243">MTSIDRIPPVRSVLDRLPRTHDRTELRGVLGRFATGVTVVTAGRTEPRGMTANAFTSVSLDPALILICVLRTAAVHEAIVAEGAFAVSVLGSSQEKAARHFANHQRPRGPEEFESVETVRGRHTGAPLLVGAQAWLECSVAAEYDGADHSIFLGSVLDLGREPADDPLLYFGGGFQRLAG</sequence>
<organism evidence="3 4">
    <name type="scientific">Kitasatospora paracochleata</name>
    <dbReference type="NCBI Taxonomy" id="58354"/>
    <lineage>
        <taxon>Bacteria</taxon>
        <taxon>Bacillati</taxon>
        <taxon>Actinomycetota</taxon>
        <taxon>Actinomycetes</taxon>
        <taxon>Kitasatosporales</taxon>
        <taxon>Streptomycetaceae</taxon>
        <taxon>Kitasatospora</taxon>
    </lineage>
</organism>
<evidence type="ECO:0000256" key="1">
    <source>
        <dbReference type="ARBA" id="ARBA00023002"/>
    </source>
</evidence>
<dbReference type="Gene3D" id="2.30.110.10">
    <property type="entry name" value="Electron Transport, Fmn-binding Protein, Chain A"/>
    <property type="match status" value="1"/>
</dbReference>
<protein>
    <submittedName>
        <fullName evidence="3">Flavin reductase (DIM6/NTAB) family NADH-FMN oxidoreductase RutF</fullName>
    </submittedName>
</protein>
<dbReference type="InterPro" id="IPR050268">
    <property type="entry name" value="NADH-dep_flavin_reductase"/>
</dbReference>
<dbReference type="RefSeq" id="WP_253794882.1">
    <property type="nucleotide sequence ID" value="NZ_BAAAUB010000136.1"/>
</dbReference>
<gene>
    <name evidence="3" type="ORF">FHR36_001414</name>
</gene>
<keyword evidence="1" id="KW-0560">Oxidoreductase</keyword>
<dbReference type="EMBL" id="JAMZDX010000002">
    <property type="protein sequence ID" value="MCP2308290.1"/>
    <property type="molecule type" value="Genomic_DNA"/>
</dbReference>
<evidence type="ECO:0000313" key="4">
    <source>
        <dbReference type="Proteomes" id="UP001206483"/>
    </source>
</evidence>
<dbReference type="SMART" id="SM00903">
    <property type="entry name" value="Flavin_Reduct"/>
    <property type="match status" value="1"/>
</dbReference>
<reference evidence="3 4" key="1">
    <citation type="submission" date="2022-06" db="EMBL/GenBank/DDBJ databases">
        <title>Sequencing the genomes of 1000 actinobacteria strains.</title>
        <authorList>
            <person name="Klenk H.-P."/>
        </authorList>
    </citation>
    <scope>NUCLEOTIDE SEQUENCE [LARGE SCALE GENOMIC DNA]</scope>
    <source>
        <strain evidence="3 4">DSM 41656</strain>
    </source>
</reference>
<dbReference type="Proteomes" id="UP001206483">
    <property type="component" value="Unassembled WGS sequence"/>
</dbReference>
<feature type="domain" description="Flavin reductase like" evidence="2">
    <location>
        <begin position="30"/>
        <end position="177"/>
    </location>
</feature>
<dbReference type="PANTHER" id="PTHR30466:SF1">
    <property type="entry name" value="FMN REDUCTASE (NADH) RUTF"/>
    <property type="match status" value="1"/>
</dbReference>
<dbReference type="InterPro" id="IPR012349">
    <property type="entry name" value="Split_barrel_FMN-bd"/>
</dbReference>
<dbReference type="InterPro" id="IPR002563">
    <property type="entry name" value="Flavin_Rdtase-like_dom"/>
</dbReference>
<name>A0ABT1IT22_9ACTN</name>
<comment type="caution">
    <text evidence="3">The sequence shown here is derived from an EMBL/GenBank/DDBJ whole genome shotgun (WGS) entry which is preliminary data.</text>
</comment>
<dbReference type="PANTHER" id="PTHR30466">
    <property type="entry name" value="FLAVIN REDUCTASE"/>
    <property type="match status" value="1"/>
</dbReference>
<evidence type="ECO:0000313" key="3">
    <source>
        <dbReference type="EMBL" id="MCP2308290.1"/>
    </source>
</evidence>
<evidence type="ECO:0000259" key="2">
    <source>
        <dbReference type="SMART" id="SM00903"/>
    </source>
</evidence>
<dbReference type="Pfam" id="PF01613">
    <property type="entry name" value="Flavin_Reduct"/>
    <property type="match status" value="1"/>
</dbReference>
<dbReference type="SUPFAM" id="SSF50475">
    <property type="entry name" value="FMN-binding split barrel"/>
    <property type="match status" value="1"/>
</dbReference>